<dbReference type="Proteomes" id="UP000800092">
    <property type="component" value="Unassembled WGS sequence"/>
</dbReference>
<gene>
    <name evidence="2" type="ORF">EV356DRAFT_358498</name>
</gene>
<proteinExistence type="predicted"/>
<evidence type="ECO:0000313" key="3">
    <source>
        <dbReference type="Proteomes" id="UP000800092"/>
    </source>
</evidence>
<dbReference type="EMBL" id="ML991778">
    <property type="protein sequence ID" value="KAF2237782.1"/>
    <property type="molecule type" value="Genomic_DNA"/>
</dbReference>
<keyword evidence="3" id="KW-1185">Reference proteome</keyword>
<evidence type="ECO:0000256" key="1">
    <source>
        <dbReference type="SAM" id="Phobius"/>
    </source>
</evidence>
<feature type="transmembrane region" description="Helical" evidence="1">
    <location>
        <begin position="6"/>
        <end position="28"/>
    </location>
</feature>
<accession>A0A6A6HIR8</accession>
<organism evidence="2 3">
    <name type="scientific">Viridothelium virens</name>
    <name type="common">Speckled blister lichen</name>
    <name type="synonym">Trypethelium virens</name>
    <dbReference type="NCBI Taxonomy" id="1048519"/>
    <lineage>
        <taxon>Eukaryota</taxon>
        <taxon>Fungi</taxon>
        <taxon>Dikarya</taxon>
        <taxon>Ascomycota</taxon>
        <taxon>Pezizomycotina</taxon>
        <taxon>Dothideomycetes</taxon>
        <taxon>Dothideomycetes incertae sedis</taxon>
        <taxon>Trypetheliales</taxon>
        <taxon>Trypetheliaceae</taxon>
        <taxon>Viridothelium</taxon>
    </lineage>
</organism>
<keyword evidence="1" id="KW-0812">Transmembrane</keyword>
<evidence type="ECO:0000313" key="2">
    <source>
        <dbReference type="EMBL" id="KAF2237782.1"/>
    </source>
</evidence>
<keyword evidence="1" id="KW-1133">Transmembrane helix</keyword>
<reference evidence="2" key="1">
    <citation type="journal article" date="2020" name="Stud. Mycol.">
        <title>101 Dothideomycetes genomes: a test case for predicting lifestyles and emergence of pathogens.</title>
        <authorList>
            <person name="Haridas S."/>
            <person name="Albert R."/>
            <person name="Binder M."/>
            <person name="Bloem J."/>
            <person name="Labutti K."/>
            <person name="Salamov A."/>
            <person name="Andreopoulos B."/>
            <person name="Baker S."/>
            <person name="Barry K."/>
            <person name="Bills G."/>
            <person name="Bluhm B."/>
            <person name="Cannon C."/>
            <person name="Castanera R."/>
            <person name="Culley D."/>
            <person name="Daum C."/>
            <person name="Ezra D."/>
            <person name="Gonzalez J."/>
            <person name="Henrissat B."/>
            <person name="Kuo A."/>
            <person name="Liang C."/>
            <person name="Lipzen A."/>
            <person name="Lutzoni F."/>
            <person name="Magnuson J."/>
            <person name="Mondo S."/>
            <person name="Nolan M."/>
            <person name="Ohm R."/>
            <person name="Pangilinan J."/>
            <person name="Park H.-J."/>
            <person name="Ramirez L."/>
            <person name="Alfaro M."/>
            <person name="Sun H."/>
            <person name="Tritt A."/>
            <person name="Yoshinaga Y."/>
            <person name="Zwiers L.-H."/>
            <person name="Turgeon B."/>
            <person name="Goodwin S."/>
            <person name="Spatafora J."/>
            <person name="Crous P."/>
            <person name="Grigoriev I."/>
        </authorList>
    </citation>
    <scope>NUCLEOTIDE SEQUENCE</scope>
    <source>
        <strain evidence="2">Tuck. ex Michener</strain>
    </source>
</reference>
<keyword evidence="1" id="KW-0472">Membrane</keyword>
<protein>
    <submittedName>
        <fullName evidence="2">Uncharacterized protein</fullName>
    </submittedName>
</protein>
<sequence length="170" mass="19369">MCSDLWPQSVISASLTLVHLPFFFFFFSPCLSFLCTQRAVICVWFSMHPGACVHDPFGYENKKERCLQQHDRQGCICVMLPRRSGADRTGVQFPLSFLSGKNLWVLGGYLKLRNSPIQQACLSLPRILSLFFPSCFPFLLFSFSCFSVDRSEEFCSGCILWLMGSLYSLD</sequence>
<name>A0A6A6HIR8_VIRVR</name>
<dbReference type="AlphaFoldDB" id="A0A6A6HIR8"/>